<feature type="domain" description="HTH tetR-type" evidence="3">
    <location>
        <begin position="6"/>
        <end position="66"/>
    </location>
</feature>
<reference evidence="4 5" key="1">
    <citation type="journal article" date="2012" name="J. Bacteriol.">
        <title>Complete Genome Sequence of the Beer Spoilage Organism Pediococcus claussenii ATCC BAA-344T.</title>
        <authorList>
            <person name="Pittet V."/>
            <person name="Abegunde T."/>
            <person name="Marfleet T."/>
            <person name="Haakensen M."/>
            <person name="Morrow K."/>
            <person name="Jayaprakash T."/>
            <person name="Schroeder K."/>
            <person name="Trost B."/>
            <person name="Byrns S."/>
            <person name="Bergsveinson J."/>
            <person name="Kusalik A."/>
            <person name="Ziola B."/>
        </authorList>
    </citation>
    <scope>NUCLEOTIDE SEQUENCE [LARGE SCALE GENOMIC DNA]</scope>
    <source>
        <strain evidence="4 5">ATCC BAA-344</strain>
    </source>
</reference>
<dbReference type="eggNOG" id="COG1309">
    <property type="taxonomic scope" value="Bacteria"/>
</dbReference>
<keyword evidence="5" id="KW-1185">Reference proteome</keyword>
<dbReference type="GO" id="GO:0003677">
    <property type="term" value="F:DNA binding"/>
    <property type="evidence" value="ECO:0007669"/>
    <property type="project" value="UniProtKB-UniRule"/>
</dbReference>
<dbReference type="InterPro" id="IPR001647">
    <property type="entry name" value="HTH_TetR"/>
</dbReference>
<dbReference type="HOGENOM" id="CLU_069356_12_9_9"/>
<dbReference type="InterPro" id="IPR009057">
    <property type="entry name" value="Homeodomain-like_sf"/>
</dbReference>
<dbReference type="STRING" id="701521.PECL_1738"/>
<dbReference type="Pfam" id="PF00440">
    <property type="entry name" value="TetR_N"/>
    <property type="match status" value="1"/>
</dbReference>
<dbReference type="InterPro" id="IPR050624">
    <property type="entry name" value="HTH-type_Tx_Regulator"/>
</dbReference>
<dbReference type="SUPFAM" id="SSF46689">
    <property type="entry name" value="Homeodomain-like"/>
    <property type="match status" value="1"/>
</dbReference>
<accession>G8PBG3</accession>
<dbReference type="PRINTS" id="PR00455">
    <property type="entry name" value="HTHTETR"/>
</dbReference>
<dbReference type="PANTHER" id="PTHR43479">
    <property type="entry name" value="ACREF/ENVCD OPERON REPRESSOR-RELATED"/>
    <property type="match status" value="1"/>
</dbReference>
<dbReference type="Gene3D" id="1.10.357.10">
    <property type="entry name" value="Tetracycline Repressor, domain 2"/>
    <property type="match status" value="1"/>
</dbReference>
<organism evidence="4 5">
    <name type="scientific">Pediococcus claussenii (strain ATCC BAA-344 / DSM 14800 / JCM 18046 / KCTC 3811 / LMG 21948 / P06)</name>
    <dbReference type="NCBI Taxonomy" id="701521"/>
    <lineage>
        <taxon>Bacteria</taxon>
        <taxon>Bacillati</taxon>
        <taxon>Bacillota</taxon>
        <taxon>Bacilli</taxon>
        <taxon>Lactobacillales</taxon>
        <taxon>Lactobacillaceae</taxon>
        <taxon>Pediococcus</taxon>
    </lineage>
</organism>
<protein>
    <submittedName>
        <fullName evidence="4">Transcriptional regulator, TetR family</fullName>
    </submittedName>
</protein>
<evidence type="ECO:0000259" key="3">
    <source>
        <dbReference type="PROSITE" id="PS50977"/>
    </source>
</evidence>
<dbReference type="PROSITE" id="PS50977">
    <property type="entry name" value="HTH_TETR_2"/>
    <property type="match status" value="1"/>
</dbReference>
<sequence>MRKKDNQKFQNILEEAARLVIEGGIANASTNKIAKGLNISQSSIYIYFKNREEIMLTLYLRELKRMYAEIEFDGSNMPVEEALRKSIRLLFAYASKNLDRMQLIIRLKDAMKSDSPIVNAVKSIVDASQVQQMMYRGIKNRDLRQLDISFHRNNIFSTVMLHAQNIQNGVYTEKEVPLKQVEDMIVAAEIE</sequence>
<dbReference type="RefSeq" id="WP_014216146.1">
    <property type="nucleotide sequence ID" value="NC_016605.1"/>
</dbReference>
<keyword evidence="1 2" id="KW-0238">DNA-binding</keyword>
<dbReference type="AlphaFoldDB" id="G8PBG3"/>
<dbReference type="EMBL" id="CP003137">
    <property type="protein sequence ID" value="AEV95952.1"/>
    <property type="molecule type" value="Genomic_DNA"/>
</dbReference>
<feature type="DNA-binding region" description="H-T-H motif" evidence="2">
    <location>
        <begin position="29"/>
        <end position="48"/>
    </location>
</feature>
<dbReference type="KEGG" id="pce:PECL_1738"/>
<gene>
    <name evidence="4" type="ordered locus">PECL_1738</name>
</gene>
<evidence type="ECO:0000256" key="2">
    <source>
        <dbReference type="PROSITE-ProRule" id="PRU00335"/>
    </source>
</evidence>
<name>G8PBG3_PEDCP</name>
<dbReference type="PATRIC" id="fig|701521.8.peg.1640"/>
<evidence type="ECO:0000313" key="5">
    <source>
        <dbReference type="Proteomes" id="UP000005444"/>
    </source>
</evidence>
<evidence type="ECO:0000313" key="4">
    <source>
        <dbReference type="EMBL" id="AEV95952.1"/>
    </source>
</evidence>
<dbReference type="Proteomes" id="UP000005444">
    <property type="component" value="Chromosome"/>
</dbReference>
<evidence type="ECO:0000256" key="1">
    <source>
        <dbReference type="ARBA" id="ARBA00023125"/>
    </source>
</evidence>
<dbReference type="PANTHER" id="PTHR43479:SF11">
    <property type="entry name" value="ACREF_ENVCD OPERON REPRESSOR-RELATED"/>
    <property type="match status" value="1"/>
</dbReference>
<proteinExistence type="predicted"/>